<sequence length="372" mass="40592">MGQRAKRLGARRIVFGSNTHRAEYGGRKIGALPTREQRRHSICDGFRTLASQSLLRDKGRNNPYNKPKQCSADYRAKWKAEGHQHHHEMNNSSLCLFAPTLNGQLGQSPKWSTCVLISHHRRLPSHYRGLAGCLTHAHQNGLRSHRDGSVVTRKGVGTLRCHRDPGAQFTSIRCGERLAEIGAVRSIRTTNSPHRDQGDPQVAVRGWPSPTPRFAVGGPSRITLRSFRMEPTLGAAATPTLTRAVAVFTRIRRCFSSMAPECCRSCIRSNRLVLPNCASSSTGPMPASSSGPMLVGTTHKGKPHPVKRGHRGPGEASVVAFDRPGRPGRSAGVCAAIWKTDLLTLARQLSIPGPWEAHPARPHGQSGDTQSD</sequence>
<evidence type="ECO:0000313" key="2">
    <source>
        <dbReference type="EMBL" id="VBA39498.1"/>
    </source>
</evidence>
<evidence type="ECO:0000256" key="1">
    <source>
        <dbReference type="SAM" id="MobiDB-lite"/>
    </source>
</evidence>
<feature type="region of interest" description="Disordered" evidence="1">
    <location>
        <begin position="353"/>
        <end position="372"/>
    </location>
</feature>
<name>A0A498Q072_9MYCO</name>
<dbReference type="AlphaFoldDB" id="A0A498Q072"/>
<reference evidence="2 3" key="1">
    <citation type="submission" date="2018-09" db="EMBL/GenBank/DDBJ databases">
        <authorList>
            <person name="Tagini F."/>
        </authorList>
    </citation>
    <scope>NUCLEOTIDE SEQUENCE [LARGE SCALE GENOMIC DNA]</scope>
    <source>
        <strain evidence="2 3">MK136</strain>
    </source>
</reference>
<gene>
    <name evidence="2" type="ORF">LAUMK136_03022</name>
</gene>
<evidence type="ECO:0000313" key="3">
    <source>
        <dbReference type="Proteomes" id="UP000273307"/>
    </source>
</evidence>
<dbReference type="EMBL" id="UPHP01000071">
    <property type="protein sequence ID" value="VBA39498.1"/>
    <property type="molecule type" value="Genomic_DNA"/>
</dbReference>
<dbReference type="Proteomes" id="UP000273307">
    <property type="component" value="Unassembled WGS sequence"/>
</dbReference>
<feature type="region of interest" description="Disordered" evidence="1">
    <location>
        <begin position="190"/>
        <end position="215"/>
    </location>
</feature>
<protein>
    <submittedName>
        <fullName evidence="2">Uncharacterized protein</fullName>
    </submittedName>
</protein>
<keyword evidence="3" id="KW-1185">Reference proteome</keyword>
<organism evidence="2 3">
    <name type="scientific">Mycobacterium attenuatum</name>
    <dbReference type="NCBI Taxonomy" id="2341086"/>
    <lineage>
        <taxon>Bacteria</taxon>
        <taxon>Bacillati</taxon>
        <taxon>Actinomycetota</taxon>
        <taxon>Actinomycetes</taxon>
        <taxon>Mycobacteriales</taxon>
        <taxon>Mycobacteriaceae</taxon>
        <taxon>Mycobacterium</taxon>
    </lineage>
</organism>
<proteinExistence type="predicted"/>
<accession>A0A498Q072</accession>